<dbReference type="Proteomes" id="UP000276133">
    <property type="component" value="Unassembled WGS sequence"/>
</dbReference>
<dbReference type="AlphaFoldDB" id="A0A3M7QR01"/>
<comment type="caution">
    <text evidence="1">The sequence shown here is derived from an EMBL/GenBank/DDBJ whole genome shotgun (WGS) entry which is preliminary data.</text>
</comment>
<dbReference type="EMBL" id="REGN01005431">
    <property type="protein sequence ID" value="RNA13395.1"/>
    <property type="molecule type" value="Genomic_DNA"/>
</dbReference>
<evidence type="ECO:0000313" key="1">
    <source>
        <dbReference type="EMBL" id="RNA13395.1"/>
    </source>
</evidence>
<evidence type="ECO:0000313" key="2">
    <source>
        <dbReference type="Proteomes" id="UP000276133"/>
    </source>
</evidence>
<reference evidence="1 2" key="1">
    <citation type="journal article" date="2018" name="Sci. Rep.">
        <title>Genomic signatures of local adaptation to the degree of environmental predictability in rotifers.</title>
        <authorList>
            <person name="Franch-Gras L."/>
            <person name="Hahn C."/>
            <person name="Garcia-Roger E.M."/>
            <person name="Carmona M.J."/>
            <person name="Serra M."/>
            <person name="Gomez A."/>
        </authorList>
    </citation>
    <scope>NUCLEOTIDE SEQUENCE [LARGE SCALE GENOMIC DNA]</scope>
    <source>
        <strain evidence="1">HYR1</strain>
    </source>
</reference>
<sequence>MDTNFIALENSEQFDNPEKFIMGRKLMYKKTIKDNFGKHHNYLLKFKKSIAIWFRKKFCIANFRSQKNCCPVQFYSNYGTYLNI</sequence>
<keyword evidence="2" id="KW-1185">Reference proteome</keyword>
<proteinExistence type="predicted"/>
<organism evidence="1 2">
    <name type="scientific">Brachionus plicatilis</name>
    <name type="common">Marine rotifer</name>
    <name type="synonym">Brachionus muelleri</name>
    <dbReference type="NCBI Taxonomy" id="10195"/>
    <lineage>
        <taxon>Eukaryota</taxon>
        <taxon>Metazoa</taxon>
        <taxon>Spiralia</taxon>
        <taxon>Gnathifera</taxon>
        <taxon>Rotifera</taxon>
        <taxon>Eurotatoria</taxon>
        <taxon>Monogononta</taxon>
        <taxon>Pseudotrocha</taxon>
        <taxon>Ploima</taxon>
        <taxon>Brachionidae</taxon>
        <taxon>Brachionus</taxon>
    </lineage>
</organism>
<gene>
    <name evidence="1" type="ORF">BpHYR1_046141</name>
</gene>
<protein>
    <submittedName>
        <fullName evidence="1">Uncharacterized protein</fullName>
    </submittedName>
</protein>
<accession>A0A3M7QR01</accession>
<name>A0A3M7QR01_BRAPC</name>